<evidence type="ECO:0000313" key="2">
    <source>
        <dbReference type="Proteomes" id="UP000004221"/>
    </source>
</evidence>
<dbReference type="Proteomes" id="UP000004221">
    <property type="component" value="Unassembled WGS sequence"/>
</dbReference>
<keyword evidence="2" id="KW-1185">Reference proteome</keyword>
<comment type="caution">
    <text evidence="1">The sequence shown here is derived from an EMBL/GenBank/DDBJ whole genome shotgun (WGS) entry which is preliminary data.</text>
</comment>
<accession>I4ELI8</accession>
<reference evidence="1 2" key="1">
    <citation type="journal article" date="2012" name="ISME J.">
        <title>Nitrification expanded: discovery, physiology and genomics of a nitrite-oxidizing bacterium from the phylum Chloroflexi.</title>
        <authorList>
            <person name="Sorokin D.Y."/>
            <person name="Lucker S."/>
            <person name="Vejmelkova D."/>
            <person name="Kostrikina N.A."/>
            <person name="Kleerebezem R."/>
            <person name="Rijpstra W.I."/>
            <person name="Damste J.S."/>
            <person name="Le Paslier D."/>
            <person name="Muyzer G."/>
            <person name="Wagner M."/>
            <person name="van Loosdrecht M.C."/>
            <person name="Daims H."/>
        </authorList>
    </citation>
    <scope>NUCLEOTIDE SEQUENCE [LARGE SCALE GENOMIC DNA]</scope>
    <source>
        <strain evidence="2">none</strain>
    </source>
</reference>
<gene>
    <name evidence="1" type="ORF">NITHO_5140001</name>
</gene>
<name>I4ELI8_9BACT</name>
<dbReference type="AlphaFoldDB" id="I4ELI8"/>
<organism evidence="1 2">
    <name type="scientific">Nitrolancea hollandica Lb</name>
    <dbReference type="NCBI Taxonomy" id="1129897"/>
    <lineage>
        <taxon>Bacteria</taxon>
        <taxon>Pseudomonadati</taxon>
        <taxon>Thermomicrobiota</taxon>
        <taxon>Thermomicrobia</taxon>
        <taxon>Sphaerobacterales</taxon>
        <taxon>Sphaerobacterineae</taxon>
        <taxon>Sphaerobacteraceae</taxon>
        <taxon>Nitrolancea</taxon>
    </lineage>
</organism>
<protein>
    <submittedName>
        <fullName evidence="1">Uncharacterized protein</fullName>
    </submittedName>
</protein>
<proteinExistence type="predicted"/>
<sequence>MGYPGWLWSYGFDYSTEYRDLQAIYAFEPDTAELLKKYHVDYVVVGPGELQEFAVDVAAFIRRYPTIIRTDNYAVFDVRGA</sequence>
<evidence type="ECO:0000313" key="1">
    <source>
        <dbReference type="EMBL" id="CCF85550.1"/>
    </source>
</evidence>
<dbReference type="EMBL" id="CAGS01000462">
    <property type="protein sequence ID" value="CCF85550.1"/>
    <property type="molecule type" value="Genomic_DNA"/>
</dbReference>